<dbReference type="PROSITE" id="PS50011">
    <property type="entry name" value="PROTEIN_KINASE_DOM"/>
    <property type="match status" value="1"/>
</dbReference>
<feature type="binding site" evidence="10">
    <location>
        <position position="409"/>
    </location>
    <ligand>
        <name>ATP</name>
        <dbReference type="ChEBI" id="CHEBI:30616"/>
    </ligand>
</feature>
<keyword evidence="8" id="KW-0333">Golgi apparatus</keyword>
<evidence type="ECO:0000313" key="15">
    <source>
        <dbReference type="Proteomes" id="UP000663829"/>
    </source>
</evidence>
<keyword evidence="3" id="KW-0328">Glycosyltransferase</keyword>
<dbReference type="Gene3D" id="3.30.200.20">
    <property type="entry name" value="Phosphorylase Kinase, domain 1"/>
    <property type="match status" value="1"/>
</dbReference>
<dbReference type="EMBL" id="CAJOBC010001819">
    <property type="protein sequence ID" value="CAF3700546.1"/>
    <property type="molecule type" value="Genomic_DNA"/>
</dbReference>
<dbReference type="Proteomes" id="UP000681722">
    <property type="component" value="Unassembled WGS sequence"/>
</dbReference>
<dbReference type="OrthoDB" id="2139606at2759"/>
<keyword evidence="5 11" id="KW-0812">Transmembrane</keyword>
<comment type="caution">
    <text evidence="13">The sequence shown here is derived from an EMBL/GenBank/DDBJ whole genome shotgun (WGS) entry which is preliminary data.</text>
</comment>
<accession>A0A814AX44</accession>
<keyword evidence="9 11" id="KW-0472">Membrane</keyword>
<evidence type="ECO:0000256" key="10">
    <source>
        <dbReference type="PROSITE-ProRule" id="PRU10141"/>
    </source>
</evidence>
<name>A0A814AX44_9BILA</name>
<dbReference type="EMBL" id="CAJNOQ010001820">
    <property type="protein sequence ID" value="CAF0921335.1"/>
    <property type="molecule type" value="Genomic_DNA"/>
</dbReference>
<sequence>MSQSRRTISLNRTFRHLPFIKRIISLTLIFYILSIFLMQLSTSNSGTSHSNTNVVINLSLIKNDYFMSKSMIKDPSIIVPQLRRLPHVQYLIRNHLACHSVINRTVDVILMVLTRAKSFERRHELRRTWAKPRISSSNLTIKVVFIVGIDETSMAMLKWEETMFRDIVVINVPEQYEYVNFKEIFALKWTNLYCPNALFVGKADDDVVINVFYLLNYISQLQKSYVKDGPQPLIAYGNLRFSATVLRTGRYFVGIDEYPLRYNPPYLYGIMYFMTKTARDAIVEASNQKHNLLRIGDVYITGILRTLANFFLQISVRDDHRKQSKNAAKCSQNSFVPSSIIENNLQFPLTQNDFKSLISEELVVATVPCSTNETQLCLSLDKNSFIGSGSYGIVVRAGCNKVTYPVAVKFLKPQLVHKLEIVTYTVTGRYNRIDPNTIGSINKVSTSKEQGLREAVALQILTEANVQSVPKYVTYIETDSYKILVMELFVGFQELSKIIDTLKSTEYNYIACQVAAISCNMDMAQVYHDDMNERNILVDFNTFDVNLIDFGGTQMGPNEHDKHHFTSASNFLKQPIQLLSSLKRVNGQKFSTLLDNIQSQERKVLGTFCKMMDIYTKSSNNETNHYNELFTKYWKIIKKSKQFKCERKKNLM</sequence>
<protein>
    <recommendedName>
        <fullName evidence="12">Protein kinase domain-containing protein</fullName>
    </recommendedName>
</protein>
<evidence type="ECO:0000313" key="14">
    <source>
        <dbReference type="EMBL" id="CAF3700546.1"/>
    </source>
</evidence>
<dbReference type="GO" id="GO:0016758">
    <property type="term" value="F:hexosyltransferase activity"/>
    <property type="evidence" value="ECO:0007669"/>
    <property type="project" value="InterPro"/>
</dbReference>
<dbReference type="InterPro" id="IPR017441">
    <property type="entry name" value="Protein_kinase_ATP_BS"/>
</dbReference>
<dbReference type="Gene3D" id="3.90.550.50">
    <property type="match status" value="1"/>
</dbReference>
<dbReference type="GO" id="GO:0005524">
    <property type="term" value="F:ATP binding"/>
    <property type="evidence" value="ECO:0007669"/>
    <property type="project" value="UniProtKB-UniRule"/>
</dbReference>
<feature type="domain" description="Protein kinase" evidence="12">
    <location>
        <begin position="380"/>
        <end position="652"/>
    </location>
</feature>
<dbReference type="PANTHER" id="PTHR11214">
    <property type="entry name" value="BETA-1,3-N-ACETYLGLUCOSAMINYLTRANSFERASE"/>
    <property type="match status" value="1"/>
</dbReference>
<comment type="similarity">
    <text evidence="2">Belongs to the glycosyltransferase 31 family.</text>
</comment>
<dbReference type="GO" id="GO:0006493">
    <property type="term" value="P:protein O-linked glycosylation"/>
    <property type="evidence" value="ECO:0007669"/>
    <property type="project" value="TreeGrafter"/>
</dbReference>
<evidence type="ECO:0000256" key="9">
    <source>
        <dbReference type="ARBA" id="ARBA00023136"/>
    </source>
</evidence>
<evidence type="ECO:0000256" key="8">
    <source>
        <dbReference type="ARBA" id="ARBA00023034"/>
    </source>
</evidence>
<dbReference type="Gene3D" id="1.10.510.10">
    <property type="entry name" value="Transferase(Phosphotransferase) domain 1"/>
    <property type="match status" value="1"/>
</dbReference>
<keyword evidence="7 11" id="KW-1133">Transmembrane helix</keyword>
<dbReference type="AlphaFoldDB" id="A0A814AX44"/>
<evidence type="ECO:0000256" key="3">
    <source>
        <dbReference type="ARBA" id="ARBA00022676"/>
    </source>
</evidence>
<evidence type="ECO:0000259" key="12">
    <source>
        <dbReference type="PROSITE" id="PS50011"/>
    </source>
</evidence>
<evidence type="ECO:0000313" key="13">
    <source>
        <dbReference type="EMBL" id="CAF0921335.1"/>
    </source>
</evidence>
<evidence type="ECO:0000256" key="5">
    <source>
        <dbReference type="ARBA" id="ARBA00022692"/>
    </source>
</evidence>
<evidence type="ECO:0000256" key="1">
    <source>
        <dbReference type="ARBA" id="ARBA00004323"/>
    </source>
</evidence>
<evidence type="ECO:0000256" key="11">
    <source>
        <dbReference type="SAM" id="Phobius"/>
    </source>
</evidence>
<dbReference type="SUPFAM" id="SSF56112">
    <property type="entry name" value="Protein kinase-like (PK-like)"/>
    <property type="match status" value="1"/>
</dbReference>
<reference evidence="13" key="1">
    <citation type="submission" date="2021-02" db="EMBL/GenBank/DDBJ databases">
        <authorList>
            <person name="Nowell W R."/>
        </authorList>
    </citation>
    <scope>NUCLEOTIDE SEQUENCE</scope>
</reference>
<dbReference type="GO" id="GO:0004672">
    <property type="term" value="F:protein kinase activity"/>
    <property type="evidence" value="ECO:0007669"/>
    <property type="project" value="InterPro"/>
</dbReference>
<dbReference type="Pfam" id="PF01762">
    <property type="entry name" value="Galactosyl_T"/>
    <property type="match status" value="1"/>
</dbReference>
<gene>
    <name evidence="13" type="ORF">GPM918_LOCUS9670</name>
    <name evidence="14" type="ORF">SRO942_LOCUS9667</name>
</gene>
<dbReference type="InterPro" id="IPR011009">
    <property type="entry name" value="Kinase-like_dom_sf"/>
</dbReference>
<keyword evidence="4" id="KW-0808">Transferase</keyword>
<comment type="subcellular location">
    <subcellularLocation>
        <location evidence="1">Golgi apparatus membrane</location>
        <topology evidence="1">Single-pass type II membrane protein</topology>
    </subcellularLocation>
</comment>
<keyword evidence="10" id="KW-0547">Nucleotide-binding</keyword>
<proteinExistence type="inferred from homology"/>
<feature type="transmembrane region" description="Helical" evidence="11">
    <location>
        <begin position="20"/>
        <end position="40"/>
    </location>
</feature>
<evidence type="ECO:0000256" key="7">
    <source>
        <dbReference type="ARBA" id="ARBA00022989"/>
    </source>
</evidence>
<keyword evidence="10" id="KW-0067">ATP-binding</keyword>
<dbReference type="InterPro" id="IPR002659">
    <property type="entry name" value="Glyco_trans_31"/>
</dbReference>
<dbReference type="InterPro" id="IPR000719">
    <property type="entry name" value="Prot_kinase_dom"/>
</dbReference>
<dbReference type="GO" id="GO:0000139">
    <property type="term" value="C:Golgi membrane"/>
    <property type="evidence" value="ECO:0007669"/>
    <property type="project" value="UniProtKB-SubCell"/>
</dbReference>
<dbReference type="Pfam" id="PF06293">
    <property type="entry name" value="Kdo"/>
    <property type="match status" value="1"/>
</dbReference>
<dbReference type="PROSITE" id="PS00107">
    <property type="entry name" value="PROTEIN_KINASE_ATP"/>
    <property type="match status" value="1"/>
</dbReference>
<dbReference type="PANTHER" id="PTHR11214:SF378">
    <property type="entry name" value="BETA-1,3-GALACTOSYLTRANSFERASE 4"/>
    <property type="match status" value="1"/>
</dbReference>
<organism evidence="13 15">
    <name type="scientific">Didymodactylos carnosus</name>
    <dbReference type="NCBI Taxonomy" id="1234261"/>
    <lineage>
        <taxon>Eukaryota</taxon>
        <taxon>Metazoa</taxon>
        <taxon>Spiralia</taxon>
        <taxon>Gnathifera</taxon>
        <taxon>Rotifera</taxon>
        <taxon>Eurotatoria</taxon>
        <taxon>Bdelloidea</taxon>
        <taxon>Philodinida</taxon>
        <taxon>Philodinidae</taxon>
        <taxon>Didymodactylos</taxon>
    </lineage>
</organism>
<evidence type="ECO:0000256" key="2">
    <source>
        <dbReference type="ARBA" id="ARBA00008661"/>
    </source>
</evidence>
<evidence type="ECO:0000256" key="4">
    <source>
        <dbReference type="ARBA" id="ARBA00022679"/>
    </source>
</evidence>
<dbReference type="Proteomes" id="UP000663829">
    <property type="component" value="Unassembled WGS sequence"/>
</dbReference>
<keyword evidence="15" id="KW-1185">Reference proteome</keyword>
<evidence type="ECO:0000256" key="6">
    <source>
        <dbReference type="ARBA" id="ARBA00022968"/>
    </source>
</evidence>
<keyword evidence="6" id="KW-0735">Signal-anchor</keyword>